<evidence type="ECO:0000256" key="7">
    <source>
        <dbReference type="ARBA" id="ARBA00022801"/>
    </source>
</evidence>
<dbReference type="GO" id="GO:0006572">
    <property type="term" value="P:L-tyrosine catabolic process"/>
    <property type="evidence" value="ECO:0007669"/>
    <property type="project" value="UniProtKB-KW"/>
</dbReference>
<comment type="cofactor">
    <cofactor evidence="2 14">
        <name>Mg(2+)</name>
        <dbReference type="ChEBI" id="CHEBI:18420"/>
    </cofactor>
</comment>
<feature type="binding site" evidence="14">
    <location>
        <position position="246"/>
    </location>
    <ligand>
        <name>Mg(2+)</name>
        <dbReference type="ChEBI" id="CHEBI:18420"/>
    </ligand>
</feature>
<dbReference type="EMBL" id="VBUK01000001">
    <property type="protein sequence ID" value="TLF47216.1"/>
    <property type="molecule type" value="Genomic_DNA"/>
</dbReference>
<dbReference type="GO" id="GO:0046872">
    <property type="term" value="F:metal ion binding"/>
    <property type="evidence" value="ECO:0007669"/>
    <property type="project" value="UniProtKB-KW"/>
</dbReference>
<dbReference type="SUPFAM" id="SSF63433">
    <property type="entry name" value="Fumarylacetoacetate hydrolase, FAH, N-terminal domain"/>
    <property type="match status" value="1"/>
</dbReference>
<comment type="pathway">
    <text evidence="3">Amino-acid degradation; L-phenylalanine degradation; acetoacetate and fumarate from L-phenylalanine: step 6/6.</text>
</comment>
<dbReference type="Pfam" id="PF01557">
    <property type="entry name" value="FAA_hydrolase"/>
    <property type="match status" value="1"/>
</dbReference>
<evidence type="ECO:0000256" key="9">
    <source>
        <dbReference type="ARBA" id="ARBA00022842"/>
    </source>
</evidence>
<evidence type="ECO:0000256" key="3">
    <source>
        <dbReference type="ARBA" id="ARBA00004782"/>
    </source>
</evidence>
<keyword evidence="9 14" id="KW-0460">Magnesium</keyword>
<dbReference type="GO" id="GO:0004334">
    <property type="term" value="F:fumarylacetoacetase activity"/>
    <property type="evidence" value="ECO:0007669"/>
    <property type="project" value="UniProtKB-EC"/>
</dbReference>
<sequence>MTTWVHVPQNSDFTIYNLPFGIFSADGKNPRAGMAIGEQIVDLSVLAKANLLAVEPRYFLQSTLNDFIALGKPITNKVRLEVQKLLMEEDSPLKSRPDAFMPQEKATMHLPVQIGDYTDFYSSLEHATNVGKMFRDPENALLPNWKHLPVGYHGRASSIVVSGTDIYRPKGQVLPKGAEVPVFKPSGRLDFELEMAFIVGKETQLGESIPVDKASNYIFGMVLFNDWSARDIQKWEYVPLGPFLGKSFASSISPWIVTLEALEPFKVSGPEQDPEVLPYLKIEGAHNYDIDLEVTLAPEQSDPQTICRSNFKYMYWNMAQQLAHHTINGCNVKVGDMMASGTISGKDNTAYGSLLELSWGGTKTIQLTNGQTRTFLEDNDTITLRGVAERDFIKVGFGEVSGKILPAKN</sequence>
<feature type="binding site" evidence="14">
    <location>
        <position position="192"/>
    </location>
    <ligand>
        <name>Ca(2+)</name>
        <dbReference type="ChEBI" id="CHEBI:29108"/>
    </ligand>
</feature>
<keyword evidence="10" id="KW-0828">Tyrosine catabolism</keyword>
<dbReference type="GO" id="GO:0006559">
    <property type="term" value="P:L-phenylalanine catabolic process"/>
    <property type="evidence" value="ECO:0007669"/>
    <property type="project" value="UniProtKB-UniPathway"/>
</dbReference>
<dbReference type="InterPro" id="IPR011234">
    <property type="entry name" value="Fumarylacetoacetase-like_C"/>
</dbReference>
<feature type="binding site" evidence="13">
    <location>
        <position position="233"/>
    </location>
    <ligand>
        <name>substrate</name>
    </ligand>
</feature>
<feature type="domain" description="Fumarylacetoacetase-like C-terminal" evidence="15">
    <location>
        <begin position="118"/>
        <end position="386"/>
    </location>
</feature>
<evidence type="ECO:0000256" key="12">
    <source>
        <dbReference type="PIRSR" id="PIRSR605959-1"/>
    </source>
</evidence>
<evidence type="ECO:0000256" key="11">
    <source>
        <dbReference type="ARBA" id="ARBA00023232"/>
    </source>
</evidence>
<dbReference type="InterPro" id="IPR036462">
    <property type="entry name" value="Fumarylacetoacetase_N_sf"/>
</dbReference>
<dbReference type="InterPro" id="IPR005959">
    <property type="entry name" value="Fumarylacetoacetase"/>
</dbReference>
<dbReference type="SUPFAM" id="SSF56529">
    <property type="entry name" value="FAH"/>
    <property type="match status" value="1"/>
</dbReference>
<dbReference type="Proteomes" id="UP000308382">
    <property type="component" value="Unassembled WGS sequence"/>
</dbReference>
<gene>
    <name evidence="17" type="primary">fahA</name>
    <name evidence="17" type="ORF">FEK29_04585</name>
</gene>
<evidence type="ECO:0000256" key="2">
    <source>
        <dbReference type="ARBA" id="ARBA00001946"/>
    </source>
</evidence>
<evidence type="ECO:0000256" key="6">
    <source>
        <dbReference type="ARBA" id="ARBA00022723"/>
    </source>
</evidence>
<feature type="active site" description="Proton acceptor" evidence="12">
    <location>
        <position position="126"/>
    </location>
</feature>
<evidence type="ECO:0000256" key="4">
    <source>
        <dbReference type="ARBA" id="ARBA00010211"/>
    </source>
</evidence>
<accession>A0A5R8MCG9</accession>
<evidence type="ECO:0000256" key="8">
    <source>
        <dbReference type="ARBA" id="ARBA00022837"/>
    </source>
</evidence>
<evidence type="ECO:0000259" key="15">
    <source>
        <dbReference type="Pfam" id="PF01557"/>
    </source>
</evidence>
<reference evidence="17 18" key="1">
    <citation type="journal article" date="2017" name="Int. J. Syst. Evol. Microbiol.">
        <title>Maripseudobacter aurantiacus gen. nov., sp. nov., a novel member of the family Flavobacteriaceae isolated from a sedimentation basin.</title>
        <authorList>
            <person name="Chen C."/>
            <person name="Su Y."/>
            <person name="Tao T."/>
            <person name="Fu G."/>
            <person name="Zhang C."/>
            <person name="Sun C."/>
            <person name="Zhang X."/>
            <person name="Wu M."/>
        </authorList>
    </citation>
    <scope>NUCLEOTIDE SEQUENCE [LARGE SCALE GENOMIC DNA]</scope>
    <source>
        <strain evidence="18">CDA4</strain>
    </source>
</reference>
<keyword evidence="8 14" id="KW-0106">Calcium</keyword>
<feature type="binding site" evidence="14">
    <location>
        <position position="226"/>
    </location>
    <ligand>
        <name>Ca(2+)</name>
        <dbReference type="ChEBI" id="CHEBI:29108"/>
    </ligand>
</feature>
<evidence type="ECO:0000313" key="17">
    <source>
        <dbReference type="EMBL" id="TLF47216.1"/>
    </source>
</evidence>
<organism evidence="17 18">
    <name type="scientific">Maribacter aurantiacus</name>
    <dbReference type="NCBI Taxonomy" id="1882343"/>
    <lineage>
        <taxon>Bacteria</taxon>
        <taxon>Pseudomonadati</taxon>
        <taxon>Bacteroidota</taxon>
        <taxon>Flavobacteriia</taxon>
        <taxon>Flavobacteriales</taxon>
        <taxon>Flavobacteriaceae</taxon>
        <taxon>Maribacter</taxon>
    </lineage>
</organism>
<dbReference type="AlphaFoldDB" id="A0A5R8MCG9"/>
<dbReference type="FunFam" id="3.90.850.10:FF:000004">
    <property type="entry name" value="Fumarylacetoacetase"/>
    <property type="match status" value="1"/>
</dbReference>
<dbReference type="EC" id="3.7.1.2" evidence="5"/>
<dbReference type="InterPro" id="IPR036663">
    <property type="entry name" value="Fumarylacetoacetase_C_sf"/>
</dbReference>
<dbReference type="PANTHER" id="PTHR43069">
    <property type="entry name" value="FUMARYLACETOACETASE"/>
    <property type="match status" value="1"/>
</dbReference>
<feature type="binding site" evidence="13">
    <location>
        <position position="121"/>
    </location>
    <ligand>
        <name>substrate</name>
    </ligand>
</feature>
<feature type="binding site" evidence="14">
    <location>
        <position position="194"/>
    </location>
    <ligand>
        <name>Ca(2+)</name>
        <dbReference type="ChEBI" id="CHEBI:29108"/>
    </ligand>
</feature>
<feature type="binding site" evidence="13">
    <location>
        <position position="237"/>
    </location>
    <ligand>
        <name>substrate</name>
    </ligand>
</feature>
<dbReference type="GO" id="GO:1902000">
    <property type="term" value="P:homogentisate catabolic process"/>
    <property type="evidence" value="ECO:0007669"/>
    <property type="project" value="TreeGrafter"/>
</dbReference>
<feature type="binding site" evidence="14">
    <location>
        <position position="119"/>
    </location>
    <ligand>
        <name>Ca(2+)</name>
        <dbReference type="ChEBI" id="CHEBI:29108"/>
    </ligand>
</feature>
<dbReference type="Pfam" id="PF09298">
    <property type="entry name" value="FAA_hydrolase_N"/>
    <property type="match status" value="1"/>
</dbReference>
<dbReference type="Gene3D" id="3.90.850.10">
    <property type="entry name" value="Fumarylacetoacetase-like, C-terminal domain"/>
    <property type="match status" value="1"/>
</dbReference>
<evidence type="ECO:0000256" key="14">
    <source>
        <dbReference type="PIRSR" id="PIRSR605959-3"/>
    </source>
</evidence>
<keyword evidence="18" id="KW-1185">Reference proteome</keyword>
<feature type="binding site" evidence="13">
    <location>
        <position position="342"/>
    </location>
    <ligand>
        <name>substrate</name>
    </ligand>
</feature>
<evidence type="ECO:0000256" key="1">
    <source>
        <dbReference type="ARBA" id="ARBA00001913"/>
    </source>
</evidence>
<comment type="caution">
    <text evidence="17">The sequence shown here is derived from an EMBL/GenBank/DDBJ whole genome shotgun (WGS) entry which is preliminary data.</text>
</comment>
<name>A0A5R8MCG9_9FLAO</name>
<dbReference type="Gene3D" id="2.30.30.230">
    <property type="entry name" value="Fumarylacetoacetase, N-terminal domain"/>
    <property type="match status" value="1"/>
</dbReference>
<feature type="domain" description="Fumarylacetoacetase N-terminal" evidence="16">
    <location>
        <begin position="17"/>
        <end position="111"/>
    </location>
</feature>
<dbReference type="InterPro" id="IPR015377">
    <property type="entry name" value="Fumarylacetoacetase_N"/>
</dbReference>
<dbReference type="RefSeq" id="WP_138257360.1">
    <property type="nucleotide sequence ID" value="NZ_VBUK01000001.1"/>
</dbReference>
<evidence type="ECO:0000313" key="18">
    <source>
        <dbReference type="Proteomes" id="UP000308382"/>
    </source>
</evidence>
<keyword evidence="11" id="KW-0585">Phenylalanine catabolism</keyword>
<feature type="binding site" evidence="13">
    <location>
        <position position="135"/>
    </location>
    <ligand>
        <name>substrate</name>
    </ligand>
</feature>
<dbReference type="OrthoDB" id="3766879at2"/>
<comment type="cofactor">
    <cofactor evidence="1 14">
        <name>Ca(2+)</name>
        <dbReference type="ChEBI" id="CHEBI:29108"/>
    </cofactor>
</comment>
<proteinExistence type="inferred from homology"/>
<evidence type="ECO:0000256" key="5">
    <source>
        <dbReference type="ARBA" id="ARBA00012094"/>
    </source>
</evidence>
<dbReference type="PANTHER" id="PTHR43069:SF2">
    <property type="entry name" value="FUMARYLACETOACETASE"/>
    <property type="match status" value="1"/>
</dbReference>
<feature type="binding site" evidence="14">
    <location>
        <position position="250"/>
    </location>
    <ligand>
        <name>Mg(2+)</name>
        <dbReference type="ChEBI" id="CHEBI:18420"/>
    </ligand>
</feature>
<dbReference type="NCBIfam" id="TIGR01266">
    <property type="entry name" value="fum_ac_acetase"/>
    <property type="match status" value="1"/>
</dbReference>
<feature type="binding site" evidence="14">
    <location>
        <position position="226"/>
    </location>
    <ligand>
        <name>Mg(2+)</name>
        <dbReference type="ChEBI" id="CHEBI:18420"/>
    </ligand>
</feature>
<evidence type="ECO:0000259" key="16">
    <source>
        <dbReference type="Pfam" id="PF09298"/>
    </source>
</evidence>
<evidence type="ECO:0000256" key="13">
    <source>
        <dbReference type="PIRSR" id="PIRSR605959-2"/>
    </source>
</evidence>
<keyword evidence="6 14" id="KW-0479">Metal-binding</keyword>
<evidence type="ECO:0000256" key="10">
    <source>
        <dbReference type="ARBA" id="ARBA00022878"/>
    </source>
</evidence>
<comment type="similarity">
    <text evidence="4">Belongs to the FAH family.</text>
</comment>
<protein>
    <recommendedName>
        <fullName evidence="5">fumarylacetoacetase</fullName>
        <ecNumber evidence="5">3.7.1.2</ecNumber>
    </recommendedName>
</protein>
<dbReference type="UniPathway" id="UPA00139">
    <property type="reaction ID" value="UER00341"/>
</dbReference>
<keyword evidence="7 17" id="KW-0378">Hydrolase</keyword>